<sequence>MTNFFRTTM</sequence>
<dbReference type="EMBL" id="LT622832">
    <property type="protein sequence ID" value="SCW20847.1"/>
    <property type="molecule type" value="Genomic_DNA"/>
</dbReference>
<evidence type="ECO:0000313" key="1">
    <source>
        <dbReference type="EMBL" id="SCW20777.1"/>
    </source>
</evidence>
<dbReference type="EMBL" id="LT622830">
    <property type="protein sequence ID" value="SCW20777.1"/>
    <property type="molecule type" value="Genomic_DNA"/>
</dbReference>
<reference evidence="2" key="2">
    <citation type="submission" date="2017-02" db="EMBL/GenBank/DDBJ databases">
        <title>Diversity of integrative and conjugative elements of Streptococcus salivarius and their intra- and interspecies transfer.</title>
        <authorList>
            <person name="Dahmane N."/>
            <person name="Libante V."/>
            <person name="Charron-Bourgoin F."/>
            <person name="Guedon E."/>
            <person name="Guedon G."/>
            <person name="Leblond-Bourget N."/>
            <person name="Payot S."/>
        </authorList>
    </citation>
    <scope>NUCLEOTIDE SEQUENCE</scope>
    <source>
        <strain evidence="1">F6-1</strain>
        <strain evidence="2">L50</strain>
        <strain evidence="3">T93</strain>
    </source>
</reference>
<evidence type="ECO:0000313" key="3">
    <source>
        <dbReference type="EMBL" id="SCW21004.1"/>
    </source>
</evidence>
<dbReference type="EMBL" id="LT622837">
    <property type="protein sequence ID" value="SCW21004.1"/>
    <property type="molecule type" value="Genomic_DNA"/>
</dbReference>
<organism evidence="2">
    <name type="scientific">Streptococcus salivarius</name>
    <dbReference type="NCBI Taxonomy" id="1304"/>
    <lineage>
        <taxon>Bacteria</taxon>
        <taxon>Bacillati</taxon>
        <taxon>Bacillota</taxon>
        <taxon>Bacilli</taxon>
        <taxon>Lactobacillales</taxon>
        <taxon>Streptococcaceae</taxon>
        <taxon>Streptococcus</taxon>
    </lineage>
</organism>
<protein>
    <submittedName>
        <fullName evidence="2">Uncharacterized protein</fullName>
    </submittedName>
</protein>
<name>A0A1R3T5A9_STRSL</name>
<evidence type="ECO:0000313" key="2">
    <source>
        <dbReference type="EMBL" id="SCW20847.1"/>
    </source>
</evidence>
<proteinExistence type="predicted"/>
<accession>A0A1R3T5A9</accession>
<gene>
    <name evidence="2" type="primary">ORFO</name>
</gene>
<reference evidence="2" key="1">
    <citation type="submission" date="2016-08" db="EMBL/GenBank/DDBJ databases">
        <authorList>
            <person name="Seilhamer J.J."/>
        </authorList>
    </citation>
    <scope>NUCLEOTIDE SEQUENCE</scope>
    <source>
        <strain evidence="1">F6-1</strain>
        <strain evidence="2">L50</strain>
        <strain evidence="3">T93</strain>
    </source>
</reference>